<dbReference type="EMBL" id="AE000657">
    <property type="protein sequence ID" value="AAC07225.1"/>
    <property type="molecule type" value="Genomic_DNA"/>
</dbReference>
<feature type="transmembrane region" description="Helical" evidence="6">
    <location>
        <begin position="182"/>
        <end position="203"/>
    </location>
</feature>
<evidence type="ECO:0000313" key="8">
    <source>
        <dbReference type="Proteomes" id="UP000000798"/>
    </source>
</evidence>
<dbReference type="GO" id="GO:0005886">
    <property type="term" value="C:plasma membrane"/>
    <property type="evidence" value="ECO:0000318"/>
    <property type="project" value="GO_Central"/>
</dbReference>
<proteinExistence type="inferred from homology"/>
<feature type="transmembrane region" description="Helical" evidence="6">
    <location>
        <begin position="88"/>
        <end position="106"/>
    </location>
</feature>
<dbReference type="AlphaFoldDB" id="O67263"/>
<evidence type="ECO:0000256" key="6">
    <source>
        <dbReference type="SAM" id="Phobius"/>
    </source>
</evidence>
<evidence type="ECO:0000256" key="5">
    <source>
        <dbReference type="ARBA" id="ARBA00023136"/>
    </source>
</evidence>
<name>O67263_AQUAE</name>
<feature type="transmembrane region" description="Helical" evidence="6">
    <location>
        <begin position="209"/>
        <end position="235"/>
    </location>
</feature>
<sequence>MENLIYLYSYLFVLMTLAISHREGLGIEKEIFLSSLRTLVQLLLLAYLLHYILKLESLTSQFLVFTIMTLIASVIFTERSKSLKLFPVVYLSITFSYAFPILLLIFLKVLKPEPHEVIPFGGLIIGNTLNSLSLFYDRIKGEIKNRKEEIEAKVALGATLLQACEDVIRDSIRMALIPKLNWLKSAGLVHIPGVAVGLLVAGVSPLKAILFQIVILYTLLFSGISGSSILAYLGIREIFRKAFK</sequence>
<evidence type="ECO:0000256" key="4">
    <source>
        <dbReference type="ARBA" id="ARBA00022989"/>
    </source>
</evidence>
<keyword evidence="4 6" id="KW-1133">Transmembrane helix</keyword>
<keyword evidence="8" id="KW-1185">Reference proteome</keyword>
<accession>O67263</accession>
<evidence type="ECO:0000256" key="2">
    <source>
        <dbReference type="ARBA" id="ARBA00005268"/>
    </source>
</evidence>
<dbReference type="eggNOG" id="COG0390">
    <property type="taxonomic scope" value="Bacteria"/>
</dbReference>
<dbReference type="PIR" id="D70404">
    <property type="entry name" value="D70404"/>
</dbReference>
<comment type="similarity">
    <text evidence="2">Belongs to the UPF0014 family.</text>
</comment>
<evidence type="ECO:0000256" key="1">
    <source>
        <dbReference type="ARBA" id="ARBA00004141"/>
    </source>
</evidence>
<dbReference type="PANTHER" id="PTHR30028:SF0">
    <property type="entry name" value="PROTEIN ALUMINUM SENSITIVE 3"/>
    <property type="match status" value="1"/>
</dbReference>
<protein>
    <recommendedName>
        <fullName evidence="9">Iron export ABC transporter permease subunit FetB</fullName>
    </recommendedName>
</protein>
<feature type="transmembrane region" description="Helical" evidence="6">
    <location>
        <begin position="58"/>
        <end position="76"/>
    </location>
</feature>
<reference evidence="7 8" key="1">
    <citation type="journal article" date="1998" name="Nature">
        <title>The complete genome of the hyperthermophilic bacterium Aquifex aeolicus.</title>
        <authorList>
            <person name="Deckert G."/>
            <person name="Warren P.V."/>
            <person name="Gaasterland T."/>
            <person name="Young W.G."/>
            <person name="Lenox A.L."/>
            <person name="Graham D.E."/>
            <person name="Overbeek R."/>
            <person name="Snead M.A."/>
            <person name="Keller M."/>
            <person name="Aujay M."/>
            <person name="Huber R."/>
            <person name="Feldman R.A."/>
            <person name="Short J.M."/>
            <person name="Olson G.J."/>
            <person name="Swanson R.V."/>
        </authorList>
    </citation>
    <scope>NUCLEOTIDE SEQUENCE [LARGE SCALE GENOMIC DNA]</scope>
    <source>
        <strain evidence="7 8">VF5</strain>
    </source>
</reference>
<feature type="transmembrane region" description="Helical" evidence="6">
    <location>
        <begin position="118"/>
        <end position="136"/>
    </location>
</feature>
<feature type="transmembrane region" description="Helical" evidence="6">
    <location>
        <begin position="6"/>
        <end position="24"/>
    </location>
</feature>
<dbReference type="OrthoDB" id="9791807at2"/>
<dbReference type="KEGG" id="aae:aq_1210"/>
<evidence type="ECO:0008006" key="9">
    <source>
        <dbReference type="Google" id="ProtNLM"/>
    </source>
</evidence>
<keyword evidence="3 6" id="KW-0812">Transmembrane</keyword>
<dbReference type="STRING" id="224324.aq_1210"/>
<dbReference type="EnsemblBacteria" id="AAC07225">
    <property type="protein sequence ID" value="AAC07225"/>
    <property type="gene ID" value="aq_1210"/>
</dbReference>
<dbReference type="HOGENOM" id="CLU_076147_1_0_0"/>
<dbReference type="Pfam" id="PF03649">
    <property type="entry name" value="UPF0014"/>
    <property type="match status" value="1"/>
</dbReference>
<dbReference type="InterPro" id="IPR005226">
    <property type="entry name" value="UPF0014_fam"/>
</dbReference>
<dbReference type="PANTHER" id="PTHR30028">
    <property type="entry name" value="UPF0014 INNER MEMBRANE PROTEIN YBBM-RELATED"/>
    <property type="match status" value="1"/>
</dbReference>
<gene>
    <name evidence="7" type="ordered locus">aq_1210</name>
</gene>
<feature type="transmembrane region" description="Helical" evidence="6">
    <location>
        <begin position="31"/>
        <end position="52"/>
    </location>
</feature>
<dbReference type="InParanoid" id="O67263"/>
<dbReference type="RefSeq" id="WP_010880765.1">
    <property type="nucleotide sequence ID" value="NC_000918.1"/>
</dbReference>
<comment type="subcellular location">
    <subcellularLocation>
        <location evidence="1">Membrane</location>
        <topology evidence="1">Multi-pass membrane protein</topology>
    </subcellularLocation>
</comment>
<evidence type="ECO:0000313" key="7">
    <source>
        <dbReference type="EMBL" id="AAC07225.1"/>
    </source>
</evidence>
<evidence type="ECO:0000256" key="3">
    <source>
        <dbReference type="ARBA" id="ARBA00022692"/>
    </source>
</evidence>
<dbReference type="FunCoup" id="O67263">
    <property type="interactions" value="69"/>
</dbReference>
<keyword evidence="5 6" id="KW-0472">Membrane</keyword>
<organism evidence="7 8">
    <name type="scientific">Aquifex aeolicus (strain VF5)</name>
    <dbReference type="NCBI Taxonomy" id="224324"/>
    <lineage>
        <taxon>Bacteria</taxon>
        <taxon>Pseudomonadati</taxon>
        <taxon>Aquificota</taxon>
        <taxon>Aquificia</taxon>
        <taxon>Aquificales</taxon>
        <taxon>Aquificaceae</taxon>
        <taxon>Aquifex</taxon>
    </lineage>
</organism>
<dbReference type="Proteomes" id="UP000000798">
    <property type="component" value="Chromosome"/>
</dbReference>